<dbReference type="Pfam" id="PF01061">
    <property type="entry name" value="ABC2_membrane"/>
    <property type="match status" value="1"/>
</dbReference>
<dbReference type="InterPro" id="IPR013525">
    <property type="entry name" value="ABC2_TM"/>
</dbReference>
<feature type="transmembrane region" description="Helical" evidence="5">
    <location>
        <begin position="122"/>
        <end position="143"/>
    </location>
</feature>
<evidence type="ECO:0000256" key="4">
    <source>
        <dbReference type="ARBA" id="ARBA00023136"/>
    </source>
</evidence>
<evidence type="ECO:0000256" key="5">
    <source>
        <dbReference type="SAM" id="Phobius"/>
    </source>
</evidence>
<reference evidence="7" key="1">
    <citation type="submission" date="2023-07" db="EMBL/GenBank/DDBJ databases">
        <title>Sorghum-associated microbial communities from plants grown in Nebraska, USA.</title>
        <authorList>
            <person name="Schachtman D."/>
        </authorList>
    </citation>
    <scope>NUCLEOTIDE SEQUENCE</scope>
    <source>
        <strain evidence="7">BE80</strain>
    </source>
</reference>
<sequence length="236" mass="26680">MKYLIKYLLQQNIRSQKYLAPVVFYTIVMLLIYSYKPNPVADSYGVTAMLLFFGSAWLGLTVMNAEPPGQIQLLVLHTGSRRKVAIGQLVCAAVMQLAMTLITIVYPIITGMFERQPTTYEWIVAWCGHLVLALLGLSISVFFQNAYISRLNWSLPIFIVVLLSSFVQVSLSERLPESLQWISYILPPAFYLVQKMMLFDGGGLGQIVLVCTWSAVYAMLLLSTHIWLSGRRDLRS</sequence>
<name>A0AAP5LKI4_PAEAM</name>
<evidence type="ECO:0000313" key="7">
    <source>
        <dbReference type="EMBL" id="MDR6722227.1"/>
    </source>
</evidence>
<organism evidence="7 8">
    <name type="scientific">Paenibacillus amylolyticus</name>
    <dbReference type="NCBI Taxonomy" id="1451"/>
    <lineage>
        <taxon>Bacteria</taxon>
        <taxon>Bacillati</taxon>
        <taxon>Bacillota</taxon>
        <taxon>Bacilli</taxon>
        <taxon>Bacillales</taxon>
        <taxon>Paenibacillaceae</taxon>
        <taxon>Paenibacillus</taxon>
    </lineage>
</organism>
<dbReference type="GO" id="GO:0016020">
    <property type="term" value="C:membrane"/>
    <property type="evidence" value="ECO:0007669"/>
    <property type="project" value="UniProtKB-SubCell"/>
</dbReference>
<proteinExistence type="predicted"/>
<feature type="transmembrane region" description="Helical" evidence="5">
    <location>
        <begin position="84"/>
        <end position="110"/>
    </location>
</feature>
<keyword evidence="4 5" id="KW-0472">Membrane</keyword>
<evidence type="ECO:0000256" key="1">
    <source>
        <dbReference type="ARBA" id="ARBA00004141"/>
    </source>
</evidence>
<feature type="transmembrane region" description="Helical" evidence="5">
    <location>
        <begin position="18"/>
        <end position="35"/>
    </location>
</feature>
<evidence type="ECO:0000259" key="6">
    <source>
        <dbReference type="Pfam" id="PF01061"/>
    </source>
</evidence>
<comment type="caution">
    <text evidence="7">The sequence shown here is derived from an EMBL/GenBank/DDBJ whole genome shotgun (WGS) entry which is preliminary data.</text>
</comment>
<feature type="transmembrane region" description="Helical" evidence="5">
    <location>
        <begin position="41"/>
        <end position="63"/>
    </location>
</feature>
<feature type="domain" description="ABC-2 type transporter transmembrane" evidence="6">
    <location>
        <begin position="2"/>
        <end position="189"/>
    </location>
</feature>
<dbReference type="AlphaFoldDB" id="A0AAP5LKI4"/>
<dbReference type="GO" id="GO:0140359">
    <property type="term" value="F:ABC-type transporter activity"/>
    <property type="evidence" value="ECO:0007669"/>
    <property type="project" value="InterPro"/>
</dbReference>
<feature type="transmembrane region" description="Helical" evidence="5">
    <location>
        <begin position="204"/>
        <end position="228"/>
    </location>
</feature>
<dbReference type="Proteomes" id="UP001254832">
    <property type="component" value="Unassembled WGS sequence"/>
</dbReference>
<accession>A0AAP5LKI4</accession>
<gene>
    <name evidence="7" type="ORF">J2W91_000675</name>
</gene>
<keyword evidence="2 5" id="KW-0812">Transmembrane</keyword>
<dbReference type="EMBL" id="JAVDTR010000002">
    <property type="protein sequence ID" value="MDR6722227.1"/>
    <property type="molecule type" value="Genomic_DNA"/>
</dbReference>
<comment type="subcellular location">
    <subcellularLocation>
        <location evidence="1">Membrane</location>
        <topology evidence="1">Multi-pass membrane protein</topology>
    </subcellularLocation>
</comment>
<evidence type="ECO:0000256" key="3">
    <source>
        <dbReference type="ARBA" id="ARBA00022989"/>
    </source>
</evidence>
<evidence type="ECO:0000313" key="8">
    <source>
        <dbReference type="Proteomes" id="UP001254832"/>
    </source>
</evidence>
<feature type="transmembrane region" description="Helical" evidence="5">
    <location>
        <begin position="155"/>
        <end position="171"/>
    </location>
</feature>
<protein>
    <recommendedName>
        <fullName evidence="6">ABC-2 type transporter transmembrane domain-containing protein</fullName>
    </recommendedName>
</protein>
<dbReference type="RefSeq" id="WP_310136633.1">
    <property type="nucleotide sequence ID" value="NZ_JAVDTR010000002.1"/>
</dbReference>
<evidence type="ECO:0000256" key="2">
    <source>
        <dbReference type="ARBA" id="ARBA00022692"/>
    </source>
</evidence>
<keyword evidence="3 5" id="KW-1133">Transmembrane helix</keyword>